<evidence type="ECO:0000313" key="12">
    <source>
        <dbReference type="Proteomes" id="UP000652761"/>
    </source>
</evidence>
<evidence type="ECO:0008006" key="13">
    <source>
        <dbReference type="Google" id="ProtNLM"/>
    </source>
</evidence>
<dbReference type="Pfam" id="PF23598">
    <property type="entry name" value="LRR_14"/>
    <property type="match status" value="1"/>
</dbReference>
<feature type="domain" description="Disease resistance N-terminal" evidence="8">
    <location>
        <begin position="19"/>
        <end position="82"/>
    </location>
</feature>
<name>A0A843W008_COLES</name>
<dbReference type="InterPro" id="IPR036388">
    <property type="entry name" value="WH-like_DNA-bd_sf"/>
</dbReference>
<dbReference type="InterPro" id="IPR027417">
    <property type="entry name" value="P-loop_NTPase"/>
</dbReference>
<feature type="domain" description="Disease resistance protein winged helix" evidence="9">
    <location>
        <begin position="415"/>
        <end position="482"/>
    </location>
</feature>
<keyword evidence="3" id="KW-0677">Repeat</keyword>
<dbReference type="SUPFAM" id="SSF52047">
    <property type="entry name" value="RNI-like"/>
    <property type="match status" value="1"/>
</dbReference>
<dbReference type="InterPro" id="IPR002182">
    <property type="entry name" value="NB-ARC"/>
</dbReference>
<dbReference type="InterPro" id="IPR041118">
    <property type="entry name" value="Rx_N"/>
</dbReference>
<sequence>MSWFFPRRPSASTSSDPDDVVRNLRWLEAMLQDGTAWLDGVEAQVTVDAQTEITKEEIKEWAYVAEDVLDEWKFEQLRAEVEPPPASYFGRRYARDPAADFLLDRDFRIRVNELKKRREEIGELNRVLRLGTAQGPRRRGRNLEPPPTSSLPWELDVDGRDDDREVLLKFLLEGAIKGDERLSVVAVMGPAGVGKTTLVQHIFNVVKAPQHFSLKEWVSAAGGRPMMEMVKSIAESLTGAPCNYNQLGVVQDLLKQKIEGQKFLLVLDDVRRETVDGGQWEKLSIAFSGCADGSVIILTTQDEWVADRTKTVPTYILESLSGDHCWSVFRKHAFPGSLPTDGRLVEIGRKIAKECEGSPLVAKALGVRLRHERDEAAWEEVFLQRDMWVEVVPELKVSYHRLPAHLKRCFVYCSMFPKGYLFSREELTRLWMAQGFIKEEMGRSWGDVGIKYFDDLSLMSFFQQSELDTGAFVMPNLLRTLAQSISDGEHVTIENNHLLNLARSDLQKVRHLSVTPSDGELSTEPLSFTTHLRSFLVVPTWPLKNIAKISFSDADSLNHLRVLDVRHTDIEALPNTISSLKHLRYLNLSGTKIEHVDASVFQLYNLQTLDLSCTDIKVLPHTIGNLINLLHLRLNVTKITTLPESIGKLSKLQTLHLGITKIRELPETIGSLKWLRFLCLNVSDIQTLPESICELCQLQTLELQGADYEESNNGALSVDRGLEGPFSKQNDQAILGQGVNDMADSSINSFYIDDQDSSSNCAVREENVSENQQPHFNLQKLITRFYHGERVRMENQSFSKLTSVVIKNCMKCMTLPQLGLLPLLKELCIDGMSVEHVGNKFCSSHGMNGFPILEKLSFQNMSKWKEWDGVKEGDFPHLKELIIFNCPKLKGVPCLRSPLTKLKVERCAVDSILITDGGSLEDLELIACDNLVTLAKLSPLSSLSNLTLMYCQNLTSFPSLSQLENLRRFWIEECEQLRTSLSEELKIFVMSSITFAR</sequence>
<keyword evidence="12" id="KW-1185">Reference proteome</keyword>
<dbReference type="Gene3D" id="3.80.10.10">
    <property type="entry name" value="Ribonuclease Inhibitor"/>
    <property type="match status" value="2"/>
</dbReference>
<feature type="domain" description="NB-ARC" evidence="7">
    <location>
        <begin position="179"/>
        <end position="337"/>
    </location>
</feature>
<dbReference type="SUPFAM" id="SSF52058">
    <property type="entry name" value="L domain-like"/>
    <property type="match status" value="1"/>
</dbReference>
<dbReference type="EMBL" id="NMUH01001944">
    <property type="protein sequence ID" value="MQL96669.1"/>
    <property type="molecule type" value="Genomic_DNA"/>
</dbReference>
<dbReference type="Proteomes" id="UP000652761">
    <property type="component" value="Unassembled WGS sequence"/>
</dbReference>
<evidence type="ECO:0000259" key="8">
    <source>
        <dbReference type="Pfam" id="PF18052"/>
    </source>
</evidence>
<dbReference type="Pfam" id="PF23559">
    <property type="entry name" value="WHD_DRP"/>
    <property type="match status" value="1"/>
</dbReference>
<evidence type="ECO:0000259" key="10">
    <source>
        <dbReference type="Pfam" id="PF23598"/>
    </source>
</evidence>
<comment type="caution">
    <text evidence="11">The sequence shown here is derived from an EMBL/GenBank/DDBJ whole genome shotgun (WGS) entry which is preliminary data.</text>
</comment>
<evidence type="ECO:0000256" key="1">
    <source>
        <dbReference type="ARBA" id="ARBA00008894"/>
    </source>
</evidence>
<dbReference type="PANTHER" id="PTHR36766">
    <property type="entry name" value="PLANT BROAD-SPECTRUM MILDEW RESISTANCE PROTEIN RPW8"/>
    <property type="match status" value="1"/>
</dbReference>
<dbReference type="GO" id="GO:0051707">
    <property type="term" value="P:response to other organism"/>
    <property type="evidence" value="ECO:0007669"/>
    <property type="project" value="UniProtKB-ARBA"/>
</dbReference>
<dbReference type="OrthoDB" id="2018467at2759"/>
<dbReference type="InterPro" id="IPR055414">
    <property type="entry name" value="LRR_R13L4/SHOC2-like"/>
</dbReference>
<keyword evidence="2" id="KW-0433">Leucine-rich repeat</keyword>
<keyword evidence="5" id="KW-0611">Plant defense</keyword>
<dbReference type="InterPro" id="IPR058922">
    <property type="entry name" value="WHD_DRP"/>
</dbReference>
<dbReference type="AlphaFoldDB" id="A0A843W008"/>
<comment type="similarity">
    <text evidence="1">Belongs to the disease resistance NB-LRR family.</text>
</comment>
<dbReference type="Pfam" id="PF18052">
    <property type="entry name" value="Rx_N"/>
    <property type="match status" value="1"/>
</dbReference>
<keyword evidence="6" id="KW-0067">ATP-binding</keyword>
<evidence type="ECO:0000259" key="9">
    <source>
        <dbReference type="Pfam" id="PF23559"/>
    </source>
</evidence>
<dbReference type="PRINTS" id="PR00364">
    <property type="entry name" value="DISEASERSIST"/>
</dbReference>
<reference evidence="11" key="1">
    <citation type="submission" date="2017-07" db="EMBL/GenBank/DDBJ databases">
        <title>Taro Niue Genome Assembly and Annotation.</title>
        <authorList>
            <person name="Atibalentja N."/>
            <person name="Keating K."/>
            <person name="Fields C.J."/>
        </authorList>
    </citation>
    <scope>NUCLEOTIDE SEQUENCE</scope>
    <source>
        <strain evidence="11">Niue_2</strain>
        <tissue evidence="11">Leaf</tissue>
    </source>
</reference>
<gene>
    <name evidence="11" type="ORF">Taro_029342</name>
</gene>
<organism evidence="11 12">
    <name type="scientific">Colocasia esculenta</name>
    <name type="common">Wild taro</name>
    <name type="synonym">Arum esculentum</name>
    <dbReference type="NCBI Taxonomy" id="4460"/>
    <lineage>
        <taxon>Eukaryota</taxon>
        <taxon>Viridiplantae</taxon>
        <taxon>Streptophyta</taxon>
        <taxon>Embryophyta</taxon>
        <taxon>Tracheophyta</taxon>
        <taxon>Spermatophyta</taxon>
        <taxon>Magnoliopsida</taxon>
        <taxon>Liliopsida</taxon>
        <taxon>Araceae</taxon>
        <taxon>Aroideae</taxon>
        <taxon>Colocasieae</taxon>
        <taxon>Colocasia</taxon>
    </lineage>
</organism>
<protein>
    <recommendedName>
        <fullName evidence="13">AAA+ ATPase domain-containing protein</fullName>
    </recommendedName>
</protein>
<dbReference type="GO" id="GO:0005524">
    <property type="term" value="F:ATP binding"/>
    <property type="evidence" value="ECO:0007669"/>
    <property type="project" value="UniProtKB-KW"/>
</dbReference>
<accession>A0A843W008</accession>
<dbReference type="InterPro" id="IPR003591">
    <property type="entry name" value="Leu-rich_rpt_typical-subtyp"/>
</dbReference>
<evidence type="ECO:0000259" key="7">
    <source>
        <dbReference type="Pfam" id="PF00931"/>
    </source>
</evidence>
<dbReference type="SMART" id="SM00369">
    <property type="entry name" value="LRR_TYP"/>
    <property type="match status" value="4"/>
</dbReference>
<dbReference type="GO" id="GO:0043531">
    <property type="term" value="F:ADP binding"/>
    <property type="evidence" value="ECO:0007669"/>
    <property type="project" value="InterPro"/>
</dbReference>
<dbReference type="GO" id="GO:0006952">
    <property type="term" value="P:defense response"/>
    <property type="evidence" value="ECO:0007669"/>
    <property type="project" value="UniProtKB-KW"/>
</dbReference>
<dbReference type="SUPFAM" id="SSF52540">
    <property type="entry name" value="P-loop containing nucleoside triphosphate hydrolases"/>
    <property type="match status" value="1"/>
</dbReference>
<evidence type="ECO:0000256" key="4">
    <source>
        <dbReference type="ARBA" id="ARBA00022741"/>
    </source>
</evidence>
<evidence type="ECO:0000256" key="5">
    <source>
        <dbReference type="ARBA" id="ARBA00022821"/>
    </source>
</evidence>
<dbReference type="InterPro" id="IPR032675">
    <property type="entry name" value="LRR_dom_sf"/>
</dbReference>
<proteinExistence type="inferred from homology"/>
<keyword evidence="4" id="KW-0547">Nucleotide-binding</keyword>
<dbReference type="Gene3D" id="1.10.10.10">
    <property type="entry name" value="Winged helix-like DNA-binding domain superfamily/Winged helix DNA-binding domain"/>
    <property type="match status" value="1"/>
</dbReference>
<evidence type="ECO:0000313" key="11">
    <source>
        <dbReference type="EMBL" id="MQL96669.1"/>
    </source>
</evidence>
<dbReference type="PANTHER" id="PTHR36766:SF40">
    <property type="entry name" value="DISEASE RESISTANCE PROTEIN RGA3"/>
    <property type="match status" value="1"/>
</dbReference>
<dbReference type="Gene3D" id="3.40.50.300">
    <property type="entry name" value="P-loop containing nucleotide triphosphate hydrolases"/>
    <property type="match status" value="1"/>
</dbReference>
<dbReference type="Pfam" id="PF00931">
    <property type="entry name" value="NB-ARC"/>
    <property type="match status" value="1"/>
</dbReference>
<feature type="domain" description="Disease resistance R13L4/SHOC-2-like LRR" evidence="10">
    <location>
        <begin position="623"/>
        <end position="862"/>
    </location>
</feature>
<dbReference type="InterPro" id="IPR042197">
    <property type="entry name" value="Apaf_helical"/>
</dbReference>
<dbReference type="Gene3D" id="1.10.8.430">
    <property type="entry name" value="Helical domain of apoptotic protease-activating factors"/>
    <property type="match status" value="1"/>
</dbReference>
<evidence type="ECO:0000256" key="6">
    <source>
        <dbReference type="ARBA" id="ARBA00022840"/>
    </source>
</evidence>
<evidence type="ECO:0000256" key="2">
    <source>
        <dbReference type="ARBA" id="ARBA00022614"/>
    </source>
</evidence>
<evidence type="ECO:0000256" key="3">
    <source>
        <dbReference type="ARBA" id="ARBA00022737"/>
    </source>
</evidence>